<sequence length="199" mass="23545">MYIYNDEDEPFRNQIEKSYLDRSIDAEKSFSELEKFALGGSRLSIIYLSGMFRKGANVSNVLERAKKLLYVAKEKNLIEASFYFGKGFYKLRDYELAFDAFSWGANNKYDPSVFNLAVMYYNGHYVNKDLQRTIDLLKISSRNGHIWSRALLAHIFLMKDFGILQKIKAIYIYMTLFYYQVDLIIKSIRKIPLDEKYYR</sequence>
<reference evidence="1 2" key="1">
    <citation type="submission" date="2022-01" db="EMBL/GenBank/DDBJ databases">
        <authorList>
            <person name="Won M."/>
            <person name="Kim S.-J."/>
            <person name="Kwon S.-W."/>
        </authorList>
    </citation>
    <scope>NUCLEOTIDE SEQUENCE [LARGE SCALE GENOMIC DNA]</scope>
    <source>
        <strain evidence="1 2">KCTC 23505</strain>
    </source>
</reference>
<evidence type="ECO:0000313" key="1">
    <source>
        <dbReference type="EMBL" id="MCF3948167.1"/>
    </source>
</evidence>
<proteinExistence type="predicted"/>
<dbReference type="EMBL" id="JAKGBZ010000040">
    <property type="protein sequence ID" value="MCF3948167.1"/>
    <property type="molecule type" value="Genomic_DNA"/>
</dbReference>
<dbReference type="RefSeq" id="WP_235705449.1">
    <property type="nucleotide sequence ID" value="NZ_JAKGBZ010000040.1"/>
</dbReference>
<gene>
    <name evidence="1" type="ORF">L2A60_15945</name>
</gene>
<comment type="caution">
    <text evidence="1">The sequence shown here is derived from an EMBL/GenBank/DDBJ whole genome shotgun (WGS) entry which is preliminary data.</text>
</comment>
<dbReference type="Proteomes" id="UP001521209">
    <property type="component" value="Unassembled WGS sequence"/>
</dbReference>
<name>A0ABS9DZH8_9PROT</name>
<keyword evidence="2" id="KW-1185">Reference proteome</keyword>
<evidence type="ECO:0008006" key="3">
    <source>
        <dbReference type="Google" id="ProtNLM"/>
    </source>
</evidence>
<dbReference type="Gene3D" id="1.25.40.10">
    <property type="entry name" value="Tetratricopeptide repeat domain"/>
    <property type="match status" value="1"/>
</dbReference>
<dbReference type="InterPro" id="IPR011990">
    <property type="entry name" value="TPR-like_helical_dom_sf"/>
</dbReference>
<protein>
    <recommendedName>
        <fullName evidence="3">Sel1 repeat family protein</fullName>
    </recommendedName>
</protein>
<accession>A0ABS9DZH8</accession>
<dbReference type="SUPFAM" id="SSF81901">
    <property type="entry name" value="HCP-like"/>
    <property type="match status" value="1"/>
</dbReference>
<evidence type="ECO:0000313" key="2">
    <source>
        <dbReference type="Proteomes" id="UP001521209"/>
    </source>
</evidence>
<organism evidence="1 2">
    <name type="scientific">Acidiphilium iwatense</name>
    <dbReference type="NCBI Taxonomy" id="768198"/>
    <lineage>
        <taxon>Bacteria</taxon>
        <taxon>Pseudomonadati</taxon>
        <taxon>Pseudomonadota</taxon>
        <taxon>Alphaproteobacteria</taxon>
        <taxon>Acetobacterales</taxon>
        <taxon>Acidocellaceae</taxon>
        <taxon>Acidiphilium</taxon>
    </lineage>
</organism>